<evidence type="ECO:0000256" key="6">
    <source>
        <dbReference type="RuleBase" id="RU004466"/>
    </source>
</evidence>
<gene>
    <name evidence="7" type="ORF">DFO65_108128</name>
</gene>
<proteinExistence type="inferred from homology"/>
<comment type="cofactor">
    <cofactor evidence="1">
        <name>Mg(2+)</name>
        <dbReference type="ChEBI" id="CHEBI:18420"/>
    </cofactor>
</comment>
<dbReference type="InterPro" id="IPR008949">
    <property type="entry name" value="Isoprenoid_synthase_dom_sf"/>
</dbReference>
<evidence type="ECO:0000256" key="3">
    <source>
        <dbReference type="ARBA" id="ARBA00022679"/>
    </source>
</evidence>
<protein>
    <submittedName>
        <fullName evidence="7">Geranylgeranyl diphosphate synthase type II</fullName>
    </submittedName>
</protein>
<dbReference type="PROSITE" id="PS00723">
    <property type="entry name" value="POLYPRENYL_SYNTHASE_1"/>
    <property type="match status" value="1"/>
</dbReference>
<dbReference type="Proteomes" id="UP000253509">
    <property type="component" value="Unassembled WGS sequence"/>
</dbReference>
<evidence type="ECO:0000256" key="2">
    <source>
        <dbReference type="ARBA" id="ARBA00006706"/>
    </source>
</evidence>
<dbReference type="PANTHER" id="PTHR12001">
    <property type="entry name" value="GERANYLGERANYL PYROPHOSPHATE SYNTHASE"/>
    <property type="match status" value="1"/>
</dbReference>
<keyword evidence="3 6" id="KW-0808">Transferase</keyword>
<dbReference type="CDD" id="cd00685">
    <property type="entry name" value="Trans_IPPS_HT"/>
    <property type="match status" value="1"/>
</dbReference>
<dbReference type="EMBL" id="QNSB01000008">
    <property type="protein sequence ID" value="RBP70675.1"/>
    <property type="molecule type" value="Genomic_DNA"/>
</dbReference>
<evidence type="ECO:0000313" key="8">
    <source>
        <dbReference type="Proteomes" id="UP000253509"/>
    </source>
</evidence>
<dbReference type="GO" id="GO:0008299">
    <property type="term" value="P:isoprenoid biosynthetic process"/>
    <property type="evidence" value="ECO:0007669"/>
    <property type="project" value="InterPro"/>
</dbReference>
<evidence type="ECO:0000313" key="7">
    <source>
        <dbReference type="EMBL" id="RBP70675.1"/>
    </source>
</evidence>
<dbReference type="InterPro" id="IPR000092">
    <property type="entry name" value="Polyprenyl_synt"/>
</dbReference>
<accession>A0A366IIJ0</accession>
<keyword evidence="5" id="KW-0460">Magnesium</keyword>
<dbReference type="Pfam" id="PF00348">
    <property type="entry name" value="polyprenyl_synt"/>
    <property type="match status" value="1"/>
</dbReference>
<dbReference type="PROSITE" id="PS00444">
    <property type="entry name" value="POLYPRENYL_SYNTHASE_2"/>
    <property type="match status" value="1"/>
</dbReference>
<keyword evidence="8" id="KW-1185">Reference proteome</keyword>
<reference evidence="7 8" key="1">
    <citation type="submission" date="2018-06" db="EMBL/GenBank/DDBJ databases">
        <title>Freshwater and sediment microbial communities from various areas in North America, analyzing microbe dynamics in response to fracking.</title>
        <authorList>
            <person name="Lamendella R."/>
        </authorList>
    </citation>
    <scope>NUCLEOTIDE SEQUENCE [LARGE SCALE GENOMIC DNA]</scope>
    <source>
        <strain evidence="7 8">3b_TX</strain>
    </source>
</reference>
<dbReference type="SUPFAM" id="SSF48576">
    <property type="entry name" value="Terpenoid synthases"/>
    <property type="match status" value="1"/>
</dbReference>
<dbReference type="Gene3D" id="1.10.600.10">
    <property type="entry name" value="Farnesyl Diphosphate Synthase"/>
    <property type="match status" value="1"/>
</dbReference>
<evidence type="ECO:0000256" key="4">
    <source>
        <dbReference type="ARBA" id="ARBA00022723"/>
    </source>
</evidence>
<dbReference type="SFLD" id="SFLDS00005">
    <property type="entry name" value="Isoprenoid_Synthase_Type_I"/>
    <property type="match status" value="1"/>
</dbReference>
<keyword evidence="4" id="KW-0479">Metal-binding</keyword>
<dbReference type="PANTHER" id="PTHR12001:SF85">
    <property type="entry name" value="SHORT CHAIN ISOPRENYL DIPHOSPHATE SYNTHASE"/>
    <property type="match status" value="1"/>
</dbReference>
<name>A0A366IIJ0_9MICO</name>
<dbReference type="AlphaFoldDB" id="A0A366IIJ0"/>
<comment type="similarity">
    <text evidence="2 6">Belongs to the FPP/GGPP synthase family.</text>
</comment>
<sequence>MFCSGFERSIRLGDDHDRLWTALCSATAGGKRFRPRLVVAAHDALDGHARPSAFRAGAALELLHTAFVIHDDVIDGEDTRRGRLNVSGSFAAHARSRGAEEAAARHQGTAAGILAGDLALLSAMTLVARCGAGAEVVDQLIELVEEAVHATVTGELTDVRTGLSAESASIDEALRVAELKTGAYSFQLPLQAGAILAEAPAEVTAALGHVGRFVGIGFQLLDDLLGVFGDETRTGKSATSDLREGKITCLIAAARPTSVWPEVQALIGLSDLSDHEAARARDLLEECGARAVVQTLADRHLDAALTGAERSALPDPVLEVISDLIDELRDNAALGMRAPAAARASSEKVLR</sequence>
<comment type="caution">
    <text evidence="7">The sequence shown here is derived from an EMBL/GenBank/DDBJ whole genome shotgun (WGS) entry which is preliminary data.</text>
</comment>
<dbReference type="GO" id="GO:0004659">
    <property type="term" value="F:prenyltransferase activity"/>
    <property type="evidence" value="ECO:0007669"/>
    <property type="project" value="InterPro"/>
</dbReference>
<dbReference type="InterPro" id="IPR033749">
    <property type="entry name" value="Polyprenyl_synt_CS"/>
</dbReference>
<dbReference type="GO" id="GO:0046872">
    <property type="term" value="F:metal ion binding"/>
    <property type="evidence" value="ECO:0007669"/>
    <property type="project" value="UniProtKB-KW"/>
</dbReference>
<evidence type="ECO:0000256" key="5">
    <source>
        <dbReference type="ARBA" id="ARBA00022842"/>
    </source>
</evidence>
<organism evidence="7 8">
    <name type="scientific">Brevibacterium celere</name>
    <dbReference type="NCBI Taxonomy" id="225845"/>
    <lineage>
        <taxon>Bacteria</taxon>
        <taxon>Bacillati</taxon>
        <taxon>Actinomycetota</taxon>
        <taxon>Actinomycetes</taxon>
        <taxon>Micrococcales</taxon>
        <taxon>Brevibacteriaceae</taxon>
        <taxon>Brevibacterium</taxon>
    </lineage>
</organism>
<evidence type="ECO:0000256" key="1">
    <source>
        <dbReference type="ARBA" id="ARBA00001946"/>
    </source>
</evidence>